<comment type="caution">
    <text evidence="1">The sequence shown here is derived from an EMBL/GenBank/DDBJ whole genome shotgun (WGS) entry which is preliminary data.</text>
</comment>
<reference evidence="1 2" key="1">
    <citation type="submission" date="2022-03" db="EMBL/GenBank/DDBJ databases">
        <title>Complete genome analysis of Roseomonas KG 17.1 : a prolific producer of plant growth promoters.</title>
        <authorList>
            <person name="Saadouli I."/>
            <person name="Najjari A."/>
            <person name="Mosbah A."/>
            <person name="Ouzari H.I."/>
        </authorList>
    </citation>
    <scope>NUCLEOTIDE SEQUENCE [LARGE SCALE GENOMIC DNA]</scope>
    <source>
        <strain evidence="1 2">KG17-1</strain>
    </source>
</reference>
<dbReference type="Proteomes" id="UP001201985">
    <property type="component" value="Unassembled WGS sequence"/>
</dbReference>
<keyword evidence="2" id="KW-1185">Reference proteome</keyword>
<protein>
    <submittedName>
        <fullName evidence="1">Uncharacterized protein</fullName>
    </submittedName>
</protein>
<sequence length="147" mass="14645">MVIRSAAEAASALRVATELGLNGSLPLLSLPLLSLPGAGLWLGPGLFLTLVQRAAAAQPLVSPWPVLDCADAPGHALAALRGGVAAVVLDPDAPGYAAVAAVAAGLGGTLLPRAPPAAGPFAADHRETPAQLAAWLEGRGDSNRDVR</sequence>
<name>A0ABS9W564_9PROT</name>
<organism evidence="1 2">
    <name type="scientific">Teichococcus vastitatis</name>
    <dbReference type="NCBI Taxonomy" id="2307076"/>
    <lineage>
        <taxon>Bacteria</taxon>
        <taxon>Pseudomonadati</taxon>
        <taxon>Pseudomonadota</taxon>
        <taxon>Alphaproteobacteria</taxon>
        <taxon>Acetobacterales</taxon>
        <taxon>Roseomonadaceae</taxon>
        <taxon>Roseomonas</taxon>
    </lineage>
</organism>
<proteinExistence type="predicted"/>
<evidence type="ECO:0000313" key="2">
    <source>
        <dbReference type="Proteomes" id="UP001201985"/>
    </source>
</evidence>
<accession>A0ABS9W564</accession>
<evidence type="ECO:0000313" key="1">
    <source>
        <dbReference type="EMBL" id="MCI0754045.1"/>
    </source>
</evidence>
<gene>
    <name evidence="1" type="ORF">MON41_09780</name>
</gene>
<dbReference type="RefSeq" id="WP_162306132.1">
    <property type="nucleotide sequence ID" value="NZ_JALBUU010000004.1"/>
</dbReference>
<dbReference type="EMBL" id="JALBUU010000004">
    <property type="protein sequence ID" value="MCI0754045.1"/>
    <property type="molecule type" value="Genomic_DNA"/>
</dbReference>